<dbReference type="NCBIfam" id="TIGR00638">
    <property type="entry name" value="Mop"/>
    <property type="match status" value="1"/>
</dbReference>
<organism evidence="8 9">
    <name type="scientific">Pseudomonas mangiferae</name>
    <dbReference type="NCBI Taxonomy" id="2593654"/>
    <lineage>
        <taxon>Bacteria</taxon>
        <taxon>Pseudomonadati</taxon>
        <taxon>Pseudomonadota</taxon>
        <taxon>Gammaproteobacteria</taxon>
        <taxon>Pseudomonadales</taxon>
        <taxon>Pseudomonadaceae</taxon>
        <taxon>Pseudomonas</taxon>
    </lineage>
</organism>
<sequence length="251" mass="26372">MSLPDALAHQLLRQPRRFALLERIAADGSISRAARAVGLSYKAAWDAVDALNNLADRPLVARSVGGRGGGGAQLTEEGQRVLALYQRLERARALLLGGEDDLQLLGRLLLRTSARNQLSGRVLVIETEGHNDRVTLALNGGERIQAQITHASTEALELREGVAAVALIKAGWLDVQAPSAPVAPGDNRLDGQVEQVLPADEGPAEVRILLPGGQVLCALATAERLQTLALAPGSPVSVRVAASQVLLGTAL</sequence>
<comment type="caution">
    <text evidence="8">The sequence shown here is derived from an EMBL/GenBank/DDBJ whole genome shotgun (WGS) entry which is preliminary data.</text>
</comment>
<proteinExistence type="inferred from homology"/>
<keyword evidence="3 5" id="KW-0500">Molybdenum</keyword>
<dbReference type="InterPro" id="IPR008995">
    <property type="entry name" value="Mo/tungstate-bd_C_term_dom"/>
</dbReference>
<feature type="region of interest" description="Required for dimer formation and molybdate binding" evidence="6">
    <location>
        <begin position="112"/>
        <end position="120"/>
    </location>
</feature>
<evidence type="ECO:0000313" key="8">
    <source>
        <dbReference type="EMBL" id="TRX75119.1"/>
    </source>
</evidence>
<dbReference type="Pfam" id="PF00126">
    <property type="entry name" value="HTH_1"/>
    <property type="match status" value="1"/>
</dbReference>
<evidence type="ECO:0000259" key="7">
    <source>
        <dbReference type="PROSITE" id="PS51866"/>
    </source>
</evidence>
<dbReference type="AlphaFoldDB" id="A0A553H047"/>
<dbReference type="InterPro" id="IPR000847">
    <property type="entry name" value="LysR_HTH_N"/>
</dbReference>
<accession>A0A553H047</accession>
<dbReference type="PANTHER" id="PTHR30432">
    <property type="entry name" value="TRANSCRIPTIONAL REGULATOR MODE"/>
    <property type="match status" value="1"/>
</dbReference>
<dbReference type="EMBL" id="VJOY01000005">
    <property type="protein sequence ID" value="TRX75119.1"/>
    <property type="molecule type" value="Genomic_DNA"/>
</dbReference>
<feature type="domain" description="Mop" evidence="7">
    <location>
        <begin position="111"/>
        <end position="177"/>
    </location>
</feature>
<dbReference type="SUPFAM" id="SSF50331">
    <property type="entry name" value="MOP-like"/>
    <property type="match status" value="2"/>
</dbReference>
<dbReference type="PIRSF" id="PIRSF005763">
    <property type="entry name" value="Txn_reg_ModE"/>
    <property type="match status" value="1"/>
</dbReference>
<keyword evidence="4" id="KW-0677">Repeat</keyword>
<evidence type="ECO:0000256" key="4">
    <source>
        <dbReference type="ARBA" id="ARBA00022737"/>
    </source>
</evidence>
<keyword evidence="9" id="KW-1185">Reference proteome</keyword>
<reference evidence="8 9" key="1">
    <citation type="submission" date="2019-07" db="EMBL/GenBank/DDBJ databases">
        <title>Pseudomonas mangiferae sp. nov., isolated from bark of mango tree in Thailand.</title>
        <authorList>
            <person name="Srisuk N."/>
            <person name="Anurat P."/>
        </authorList>
    </citation>
    <scope>NUCLEOTIDE SEQUENCE [LARGE SCALE GENOMIC DNA]</scope>
    <source>
        <strain evidence="8 9">DMKU_BBB3-04</strain>
    </source>
</reference>
<keyword evidence="2 5" id="KW-0813">Transport</keyword>
<dbReference type="GO" id="GO:0030151">
    <property type="term" value="F:molybdenum ion binding"/>
    <property type="evidence" value="ECO:0007669"/>
    <property type="project" value="UniProtKB-UniRule"/>
</dbReference>
<dbReference type="Proteomes" id="UP000315235">
    <property type="component" value="Unassembled WGS sequence"/>
</dbReference>
<evidence type="ECO:0000256" key="3">
    <source>
        <dbReference type="ARBA" id="ARBA00022505"/>
    </source>
</evidence>
<dbReference type="GO" id="GO:0003700">
    <property type="term" value="F:DNA-binding transcription factor activity"/>
    <property type="evidence" value="ECO:0007669"/>
    <property type="project" value="InterPro"/>
</dbReference>
<dbReference type="Pfam" id="PF03459">
    <property type="entry name" value="TOBE"/>
    <property type="match status" value="2"/>
</dbReference>
<gene>
    <name evidence="8" type="ORF">FM069_08430</name>
</gene>
<evidence type="ECO:0000256" key="5">
    <source>
        <dbReference type="PIRNR" id="PIRNR005763"/>
    </source>
</evidence>
<dbReference type="GO" id="GO:0015689">
    <property type="term" value="P:molybdate ion transport"/>
    <property type="evidence" value="ECO:0007669"/>
    <property type="project" value="UniProtKB-UniRule"/>
</dbReference>
<dbReference type="SUPFAM" id="SSF46785">
    <property type="entry name" value="Winged helix' DNA-binding domain"/>
    <property type="match status" value="1"/>
</dbReference>
<dbReference type="InterPro" id="IPR036390">
    <property type="entry name" value="WH_DNA-bd_sf"/>
</dbReference>
<evidence type="ECO:0000256" key="1">
    <source>
        <dbReference type="ARBA" id="ARBA00008110"/>
    </source>
</evidence>
<name>A0A553H047_9PSED</name>
<dbReference type="InterPro" id="IPR005116">
    <property type="entry name" value="Transp-assoc_OB_typ1"/>
</dbReference>
<dbReference type="Gene3D" id="1.10.10.10">
    <property type="entry name" value="Winged helix-like DNA-binding domain superfamily/Winged helix DNA-binding domain"/>
    <property type="match status" value="1"/>
</dbReference>
<dbReference type="PROSITE" id="PS51866">
    <property type="entry name" value="MOP"/>
    <property type="match status" value="1"/>
</dbReference>
<protein>
    <submittedName>
        <fullName evidence="8">LysR family transcriptional regulator</fullName>
    </submittedName>
</protein>
<evidence type="ECO:0000256" key="2">
    <source>
        <dbReference type="ARBA" id="ARBA00022448"/>
    </source>
</evidence>
<dbReference type="OrthoDB" id="9800709at2"/>
<dbReference type="InterPro" id="IPR036388">
    <property type="entry name" value="WH-like_DNA-bd_sf"/>
</dbReference>
<dbReference type="InterPro" id="IPR051815">
    <property type="entry name" value="Molybdate_resp_trans_reg"/>
</dbReference>
<dbReference type="PANTHER" id="PTHR30432:SF1">
    <property type="entry name" value="DNA-BINDING TRANSCRIPTIONAL DUAL REGULATOR MODE"/>
    <property type="match status" value="1"/>
</dbReference>
<dbReference type="InterPro" id="IPR004606">
    <property type="entry name" value="Mop_domain"/>
</dbReference>
<dbReference type="InterPro" id="IPR016462">
    <property type="entry name" value="ModE"/>
</dbReference>
<evidence type="ECO:0000256" key="6">
    <source>
        <dbReference type="PIRSR" id="PIRSR005763-1"/>
    </source>
</evidence>
<comment type="similarity">
    <text evidence="1 5">Belongs to the ModE family.</text>
</comment>
<dbReference type="RefSeq" id="WP_143487855.1">
    <property type="nucleotide sequence ID" value="NZ_VJOY01000005.1"/>
</dbReference>
<dbReference type="Gene3D" id="2.40.50.100">
    <property type="match status" value="2"/>
</dbReference>
<evidence type="ECO:0000313" key="9">
    <source>
        <dbReference type="Proteomes" id="UP000315235"/>
    </source>
</evidence>